<feature type="region of interest" description="Disordered" evidence="1">
    <location>
        <begin position="24"/>
        <end position="47"/>
    </location>
</feature>
<reference evidence="3" key="1">
    <citation type="submission" date="2021-11" db="EMBL/GenBank/DDBJ databases">
        <title>Streptomyces corallinus and Kineosporia corallina sp. nov., two new coral-derived marine actinobacteria.</title>
        <authorList>
            <person name="Buangrab K."/>
            <person name="Sutthacheep M."/>
            <person name="Yeemin T."/>
            <person name="Harunari E."/>
            <person name="Igarashi Y."/>
            <person name="Sripreechasak P."/>
            <person name="Kanchanasin P."/>
            <person name="Tanasupawat S."/>
            <person name="Phongsopitanun W."/>
        </authorList>
    </citation>
    <scope>NUCLEOTIDE SEQUENCE</scope>
    <source>
        <strain evidence="3">JCM 31032</strain>
    </source>
</reference>
<proteinExistence type="predicted"/>
<evidence type="ECO:0000256" key="1">
    <source>
        <dbReference type="SAM" id="MobiDB-lite"/>
    </source>
</evidence>
<evidence type="ECO:0000256" key="2">
    <source>
        <dbReference type="SAM" id="SignalP"/>
    </source>
</evidence>
<accession>A0A9X1NDZ4</accession>
<dbReference type="Proteomes" id="UP001138997">
    <property type="component" value="Unassembled WGS sequence"/>
</dbReference>
<comment type="caution">
    <text evidence="3">The sequence shown here is derived from an EMBL/GenBank/DDBJ whole genome shotgun (WGS) entry which is preliminary data.</text>
</comment>
<protein>
    <recommendedName>
        <fullName evidence="5">Peptidase MA superfamily protein</fullName>
    </recommendedName>
</protein>
<keyword evidence="2" id="KW-0732">Signal</keyword>
<evidence type="ECO:0000313" key="3">
    <source>
        <dbReference type="EMBL" id="MCD5311541.1"/>
    </source>
</evidence>
<sequence>MRRVLILGAVLLLAALAVSLVEDPAPATSSPTGSPLAPETTQQPTEVNAISDRCKANGPEQMRELIEQLAELCEPAAATVDQAWGTSWAQGSRQRTQLTIAGGVDELAELLKRTDTKGLVETAAVTVGPKNAPADAVFVNGPAFVELSDLGREVVLTHELVHVAARATGDSAAPTWLEEGFADYVAYRYTDLLPRQVAEEALAAPLPEALPATDDFDAAGAEVAVAYGRSWAAVMLLAERLGSDAAVKSFYERTVDAGIGDALRSAGFENENDFVQAWRQEIEELAAA</sequence>
<dbReference type="EMBL" id="JAJOMB010000005">
    <property type="protein sequence ID" value="MCD5311541.1"/>
    <property type="molecule type" value="Genomic_DNA"/>
</dbReference>
<organism evidence="3 4">
    <name type="scientific">Kineosporia babensis</name>
    <dbReference type="NCBI Taxonomy" id="499548"/>
    <lineage>
        <taxon>Bacteria</taxon>
        <taxon>Bacillati</taxon>
        <taxon>Actinomycetota</taxon>
        <taxon>Actinomycetes</taxon>
        <taxon>Kineosporiales</taxon>
        <taxon>Kineosporiaceae</taxon>
        <taxon>Kineosporia</taxon>
    </lineage>
</organism>
<evidence type="ECO:0000313" key="4">
    <source>
        <dbReference type="Proteomes" id="UP001138997"/>
    </source>
</evidence>
<feature type="signal peptide" evidence="2">
    <location>
        <begin position="1"/>
        <end position="27"/>
    </location>
</feature>
<feature type="compositionally biased region" description="Low complexity" evidence="1">
    <location>
        <begin position="24"/>
        <end position="38"/>
    </location>
</feature>
<evidence type="ECO:0008006" key="5">
    <source>
        <dbReference type="Google" id="ProtNLM"/>
    </source>
</evidence>
<feature type="chain" id="PRO_5040864861" description="Peptidase MA superfamily protein" evidence="2">
    <location>
        <begin position="28"/>
        <end position="288"/>
    </location>
</feature>
<name>A0A9X1NDZ4_9ACTN</name>
<dbReference type="RefSeq" id="WP_231440835.1">
    <property type="nucleotide sequence ID" value="NZ_JAJOMB010000005.1"/>
</dbReference>
<dbReference type="SUPFAM" id="SSF55486">
    <property type="entry name" value="Metalloproteases ('zincins'), catalytic domain"/>
    <property type="match status" value="1"/>
</dbReference>
<dbReference type="AlphaFoldDB" id="A0A9X1NDZ4"/>
<keyword evidence="4" id="KW-1185">Reference proteome</keyword>
<gene>
    <name evidence="3" type="ORF">LR394_11565</name>
</gene>